<sequence>MIQSSDLAFLMEADDALSAGKAGPADFGRPAQHRMLVSLVMELHMSLIKRKIFSVGVLTLMACGASAADLADHSVPSAPSYDAPGTFSWAGAYAGLHGGVAASKFNPFNNGRAPAVGAQVGYNFQAGSGVFGAELEGSYLNNEVRVPGGNVESRFRGGAKAKAGLGLDRTFVYGTAGVTTTEFEGRRLVSGSDKRKSGPDSWKQGYLFGGGVEHAFSGGVSAKIEYNYVINNAVPTTSGGISSKSDLNDNVIEAGLNFRF</sequence>
<comment type="similarity">
    <text evidence="5">Belongs to the Omp25/RopB family.</text>
</comment>
<organism evidence="7 8">
    <name type="scientific">Rhizobium esperanzae</name>
    <dbReference type="NCBI Taxonomy" id="1967781"/>
    <lineage>
        <taxon>Bacteria</taxon>
        <taxon>Pseudomonadati</taxon>
        <taxon>Pseudomonadota</taxon>
        <taxon>Alphaproteobacteria</taxon>
        <taxon>Hyphomicrobiales</taxon>
        <taxon>Rhizobiaceae</taxon>
        <taxon>Rhizobium/Agrobacterium group</taxon>
        <taxon>Rhizobium</taxon>
    </lineage>
</organism>
<evidence type="ECO:0000256" key="3">
    <source>
        <dbReference type="ARBA" id="ARBA00023136"/>
    </source>
</evidence>
<feature type="domain" description="Outer membrane protein beta-barrel" evidence="6">
    <location>
        <begin position="57"/>
        <end position="260"/>
    </location>
</feature>
<dbReference type="PANTHER" id="PTHR34001">
    <property type="entry name" value="BLL7405 PROTEIN"/>
    <property type="match status" value="1"/>
</dbReference>
<dbReference type="Gene3D" id="2.40.160.20">
    <property type="match status" value="1"/>
</dbReference>
<dbReference type="InterPro" id="IPR051692">
    <property type="entry name" value="OMP-like"/>
</dbReference>
<dbReference type="AlphaFoldDB" id="A0A7W6XZ77"/>
<evidence type="ECO:0000313" key="8">
    <source>
        <dbReference type="Proteomes" id="UP000533724"/>
    </source>
</evidence>
<evidence type="ECO:0000259" key="6">
    <source>
        <dbReference type="Pfam" id="PF13505"/>
    </source>
</evidence>
<reference evidence="7 8" key="1">
    <citation type="submission" date="2020-08" db="EMBL/GenBank/DDBJ databases">
        <title>Genomic Encyclopedia of Type Strains, Phase IV (KMG-V): Genome sequencing to study the core and pangenomes of soil and plant-associated prokaryotes.</title>
        <authorList>
            <person name="Whitman W."/>
        </authorList>
    </citation>
    <scope>NUCLEOTIDE SEQUENCE [LARGE SCALE GENOMIC DNA]</scope>
    <source>
        <strain evidence="7 8">SEMIA 414</strain>
    </source>
</reference>
<dbReference type="GO" id="GO:0009279">
    <property type="term" value="C:cell outer membrane"/>
    <property type="evidence" value="ECO:0007669"/>
    <property type="project" value="UniProtKB-SubCell"/>
</dbReference>
<gene>
    <name evidence="7" type="ORF">GGE15_004793</name>
</gene>
<comment type="subcellular location">
    <subcellularLocation>
        <location evidence="1">Cell outer membrane</location>
    </subcellularLocation>
</comment>
<evidence type="ECO:0000256" key="5">
    <source>
        <dbReference type="ARBA" id="ARBA00038306"/>
    </source>
</evidence>
<comment type="caution">
    <text evidence="7">The sequence shown here is derived from an EMBL/GenBank/DDBJ whole genome shotgun (WGS) entry which is preliminary data.</text>
</comment>
<keyword evidence="4" id="KW-0998">Cell outer membrane</keyword>
<name>A0A7W6XZ77_9HYPH</name>
<dbReference type="Pfam" id="PF13505">
    <property type="entry name" value="OMP_b-brl"/>
    <property type="match status" value="1"/>
</dbReference>
<dbReference type="PANTHER" id="PTHR34001:SF3">
    <property type="entry name" value="BLL7405 PROTEIN"/>
    <property type="match status" value="1"/>
</dbReference>
<evidence type="ECO:0000256" key="2">
    <source>
        <dbReference type="ARBA" id="ARBA00022729"/>
    </source>
</evidence>
<evidence type="ECO:0000256" key="1">
    <source>
        <dbReference type="ARBA" id="ARBA00004442"/>
    </source>
</evidence>
<evidence type="ECO:0000256" key="4">
    <source>
        <dbReference type="ARBA" id="ARBA00023237"/>
    </source>
</evidence>
<dbReference type="SUPFAM" id="SSF56925">
    <property type="entry name" value="OMPA-like"/>
    <property type="match status" value="1"/>
</dbReference>
<keyword evidence="2" id="KW-0732">Signal</keyword>
<dbReference type="Proteomes" id="UP000533724">
    <property type="component" value="Unassembled WGS sequence"/>
</dbReference>
<protein>
    <submittedName>
        <fullName evidence="7">Outer membrane immunogenic protein</fullName>
    </submittedName>
</protein>
<accession>A0A7W6XZ77</accession>
<dbReference type="InterPro" id="IPR027385">
    <property type="entry name" value="Beta-barrel_OMP"/>
</dbReference>
<dbReference type="InterPro" id="IPR011250">
    <property type="entry name" value="OMP/PagP_B-barrel"/>
</dbReference>
<dbReference type="EMBL" id="JACIHI010000012">
    <property type="protein sequence ID" value="MBB4441504.1"/>
    <property type="molecule type" value="Genomic_DNA"/>
</dbReference>
<evidence type="ECO:0000313" key="7">
    <source>
        <dbReference type="EMBL" id="MBB4441504.1"/>
    </source>
</evidence>
<proteinExistence type="inferred from homology"/>
<keyword evidence="3" id="KW-0472">Membrane</keyword>